<dbReference type="InterPro" id="IPR018588">
    <property type="entry name" value="Dihaem_cytochrome-c"/>
</dbReference>
<dbReference type="Proteomes" id="UP000076925">
    <property type="component" value="Unassembled WGS sequence"/>
</dbReference>
<dbReference type="RefSeq" id="WP_026134389.1">
    <property type="nucleotide sequence ID" value="NZ_KQ976354.1"/>
</dbReference>
<reference evidence="1 2" key="1">
    <citation type="journal article" date="2013" name="Genome Biol. Evol.">
        <title>Genomes of Stigonematalean cyanobacteria (subsection V) and the evolution of oxygenic photosynthesis from prokaryotes to plastids.</title>
        <authorList>
            <person name="Dagan T."/>
            <person name="Roettger M."/>
            <person name="Stucken K."/>
            <person name="Landan G."/>
            <person name="Koch R."/>
            <person name="Major P."/>
            <person name="Gould S.B."/>
            <person name="Goremykin V.V."/>
            <person name="Rippka R."/>
            <person name="Tandeau de Marsac N."/>
            <person name="Gugger M."/>
            <person name="Lockhart P.J."/>
            <person name="Allen J.F."/>
            <person name="Brune I."/>
            <person name="Maus I."/>
            <person name="Puhler A."/>
            <person name="Martin W.F."/>
        </authorList>
    </citation>
    <scope>NUCLEOTIDE SEQUENCE [LARGE SCALE GENOMIC DNA]</scope>
    <source>
        <strain evidence="1 2">PCC 7110</strain>
    </source>
</reference>
<dbReference type="AlphaFoldDB" id="A0A139X665"/>
<dbReference type="InterPro" id="IPR036909">
    <property type="entry name" value="Cyt_c-like_dom_sf"/>
</dbReference>
<proteinExistence type="predicted"/>
<gene>
    <name evidence="1" type="ORF">WA1_29600</name>
</gene>
<dbReference type="Pfam" id="PF09626">
    <property type="entry name" value="DHC"/>
    <property type="match status" value="1"/>
</dbReference>
<name>A0A139X665_9CYAN</name>
<evidence type="ECO:0000313" key="1">
    <source>
        <dbReference type="EMBL" id="KYC40165.1"/>
    </source>
</evidence>
<keyword evidence="2" id="KW-1185">Reference proteome</keyword>
<dbReference type="GO" id="GO:0020037">
    <property type="term" value="F:heme binding"/>
    <property type="evidence" value="ECO:0007669"/>
    <property type="project" value="InterPro"/>
</dbReference>
<dbReference type="STRING" id="128403.WA1_29600"/>
<accession>A0A139X665</accession>
<comment type="caution">
    <text evidence="1">The sequence shown here is derived from an EMBL/GenBank/DDBJ whole genome shotgun (WGS) entry which is preliminary data.</text>
</comment>
<organism evidence="1 2">
    <name type="scientific">Scytonema hofmannii PCC 7110</name>
    <dbReference type="NCBI Taxonomy" id="128403"/>
    <lineage>
        <taxon>Bacteria</taxon>
        <taxon>Bacillati</taxon>
        <taxon>Cyanobacteriota</taxon>
        <taxon>Cyanophyceae</taxon>
        <taxon>Nostocales</taxon>
        <taxon>Scytonemataceae</taxon>
        <taxon>Scytonema</taxon>
    </lineage>
</organism>
<evidence type="ECO:0000313" key="2">
    <source>
        <dbReference type="Proteomes" id="UP000076925"/>
    </source>
</evidence>
<protein>
    <submittedName>
        <fullName evidence="1">Cytochrome C</fullName>
    </submittedName>
</protein>
<dbReference type="GO" id="GO:0009055">
    <property type="term" value="F:electron transfer activity"/>
    <property type="evidence" value="ECO:0007669"/>
    <property type="project" value="InterPro"/>
</dbReference>
<dbReference type="SUPFAM" id="SSF46626">
    <property type="entry name" value="Cytochrome c"/>
    <property type="match status" value="1"/>
</dbReference>
<sequence length="204" mass="23092">MSKIVKRRFRNQKLKGKPLGFLLVILAWSLAMGWLLAMATQAQGAPSTTSSHWSPITGHRSLVTGHWSLVTDSEIGTVDVVPAQQRLGQELYLENCASCHIALPPAVLPTQTWRNLLEDSQHYGVQIKPLIDPPRILVWRYLSAFSRPQLLEDEQIPYRVGSSRYFRALHPNVKLPKPVQIGSCVTCHPSASDFNFRRLTQEWE</sequence>
<dbReference type="EMBL" id="ANNX02000031">
    <property type="protein sequence ID" value="KYC40165.1"/>
    <property type="molecule type" value="Genomic_DNA"/>
</dbReference>
<dbReference type="OrthoDB" id="5296814at2"/>